<feature type="domain" description="Oxidoreductase-like" evidence="1">
    <location>
        <begin position="45"/>
        <end position="79"/>
    </location>
</feature>
<dbReference type="Proteomes" id="UP000297245">
    <property type="component" value="Unassembled WGS sequence"/>
</dbReference>
<dbReference type="Pfam" id="PF09791">
    <property type="entry name" value="Oxidored-like"/>
    <property type="match status" value="1"/>
</dbReference>
<accession>A0A4S8MY89</accession>
<evidence type="ECO:0000259" key="1">
    <source>
        <dbReference type="Pfam" id="PF09791"/>
    </source>
</evidence>
<protein>
    <recommendedName>
        <fullName evidence="1">Oxidoreductase-like domain-containing protein</fullName>
    </recommendedName>
</protein>
<dbReference type="OrthoDB" id="432685at2759"/>
<sequence length="97" mass="11318">MLTEEECLERSSFLANLQRKGRLTPSRLQELFAALMYSWIMQAKSPKPPKEPDPWDCCGSNCKPCVNELWRQELRCWQECHPDGVEEDVEDMIDGDK</sequence>
<name>A0A4S8MY89_DENBC</name>
<gene>
    <name evidence="2" type="ORF">K435DRAFT_847282</name>
</gene>
<reference evidence="2 3" key="1">
    <citation type="journal article" date="2019" name="Nat. Ecol. Evol.">
        <title>Megaphylogeny resolves global patterns of mushroom evolution.</title>
        <authorList>
            <person name="Varga T."/>
            <person name="Krizsan K."/>
            <person name="Foldi C."/>
            <person name="Dima B."/>
            <person name="Sanchez-Garcia M."/>
            <person name="Sanchez-Ramirez S."/>
            <person name="Szollosi G.J."/>
            <person name="Szarkandi J.G."/>
            <person name="Papp V."/>
            <person name="Albert L."/>
            <person name="Andreopoulos W."/>
            <person name="Angelini C."/>
            <person name="Antonin V."/>
            <person name="Barry K.W."/>
            <person name="Bougher N.L."/>
            <person name="Buchanan P."/>
            <person name="Buyck B."/>
            <person name="Bense V."/>
            <person name="Catcheside P."/>
            <person name="Chovatia M."/>
            <person name="Cooper J."/>
            <person name="Damon W."/>
            <person name="Desjardin D."/>
            <person name="Finy P."/>
            <person name="Geml J."/>
            <person name="Haridas S."/>
            <person name="Hughes K."/>
            <person name="Justo A."/>
            <person name="Karasinski D."/>
            <person name="Kautmanova I."/>
            <person name="Kiss B."/>
            <person name="Kocsube S."/>
            <person name="Kotiranta H."/>
            <person name="LaButti K.M."/>
            <person name="Lechner B.E."/>
            <person name="Liimatainen K."/>
            <person name="Lipzen A."/>
            <person name="Lukacs Z."/>
            <person name="Mihaltcheva S."/>
            <person name="Morgado L.N."/>
            <person name="Niskanen T."/>
            <person name="Noordeloos M.E."/>
            <person name="Ohm R.A."/>
            <person name="Ortiz-Santana B."/>
            <person name="Ovrebo C."/>
            <person name="Racz N."/>
            <person name="Riley R."/>
            <person name="Savchenko A."/>
            <person name="Shiryaev A."/>
            <person name="Soop K."/>
            <person name="Spirin V."/>
            <person name="Szebenyi C."/>
            <person name="Tomsovsky M."/>
            <person name="Tulloss R.E."/>
            <person name="Uehling J."/>
            <person name="Grigoriev I.V."/>
            <person name="Vagvolgyi C."/>
            <person name="Papp T."/>
            <person name="Martin F.M."/>
            <person name="Miettinen O."/>
            <person name="Hibbett D.S."/>
            <person name="Nagy L.G."/>
        </authorList>
    </citation>
    <scope>NUCLEOTIDE SEQUENCE [LARGE SCALE GENOMIC DNA]</scope>
    <source>
        <strain evidence="2 3">CBS 962.96</strain>
    </source>
</reference>
<dbReference type="AlphaFoldDB" id="A0A4S8MY89"/>
<keyword evidence="3" id="KW-1185">Reference proteome</keyword>
<dbReference type="InterPro" id="IPR019180">
    <property type="entry name" value="Oxidoreductase-like_N"/>
</dbReference>
<evidence type="ECO:0000313" key="3">
    <source>
        <dbReference type="Proteomes" id="UP000297245"/>
    </source>
</evidence>
<evidence type="ECO:0000313" key="2">
    <source>
        <dbReference type="EMBL" id="THV08417.1"/>
    </source>
</evidence>
<proteinExistence type="predicted"/>
<organism evidence="2 3">
    <name type="scientific">Dendrothele bispora (strain CBS 962.96)</name>
    <dbReference type="NCBI Taxonomy" id="1314807"/>
    <lineage>
        <taxon>Eukaryota</taxon>
        <taxon>Fungi</taxon>
        <taxon>Dikarya</taxon>
        <taxon>Basidiomycota</taxon>
        <taxon>Agaricomycotina</taxon>
        <taxon>Agaricomycetes</taxon>
        <taxon>Agaricomycetidae</taxon>
        <taxon>Agaricales</taxon>
        <taxon>Agaricales incertae sedis</taxon>
        <taxon>Dendrothele</taxon>
    </lineage>
</organism>
<dbReference type="EMBL" id="ML179035">
    <property type="protein sequence ID" value="THV08417.1"/>
    <property type="molecule type" value="Genomic_DNA"/>
</dbReference>